<sequence>MGARGGAGRGADSLSDGCAEPAALLGPDGQTVGLPMEAYRVLSDVVRAMSQGRAITVAPVDQLLTTQEAADFLGISRPTLVKLLESGRIPFERPTASRHRRVRLADVVDYQRQSAQERGDALDTMTREAAEAGLYDATGADYADALRRARQR</sequence>
<evidence type="ECO:0000259" key="1">
    <source>
        <dbReference type="Pfam" id="PF12728"/>
    </source>
</evidence>
<reference evidence="2 3" key="1">
    <citation type="submission" date="2016-11" db="EMBL/GenBank/DDBJ databases">
        <authorList>
            <person name="Varghese N."/>
            <person name="Submissions S."/>
        </authorList>
    </citation>
    <scope>NUCLEOTIDE SEQUENCE [LARGE SCALE GENOMIC DNA]</scope>
    <source>
        <strain evidence="2 3">PA</strain>
    </source>
</reference>
<dbReference type="NCBIfam" id="TIGR01764">
    <property type="entry name" value="excise"/>
    <property type="match status" value="1"/>
</dbReference>
<dbReference type="EMBL" id="FQYL01000006">
    <property type="protein sequence ID" value="SHI85195.1"/>
    <property type="molecule type" value="Genomic_DNA"/>
</dbReference>
<keyword evidence="3" id="KW-1185">Reference proteome</keyword>
<organism evidence="2 3">
    <name type="scientific">Actinomyces denticolens</name>
    <dbReference type="NCBI Taxonomy" id="52767"/>
    <lineage>
        <taxon>Bacteria</taxon>
        <taxon>Bacillati</taxon>
        <taxon>Actinomycetota</taxon>
        <taxon>Actinomycetes</taxon>
        <taxon>Actinomycetales</taxon>
        <taxon>Actinomycetaceae</taxon>
        <taxon>Actinomyces</taxon>
    </lineage>
</organism>
<evidence type="ECO:0000313" key="2">
    <source>
        <dbReference type="EMBL" id="SHI85195.1"/>
    </source>
</evidence>
<proteinExistence type="predicted"/>
<evidence type="ECO:0000313" key="3">
    <source>
        <dbReference type="Proteomes" id="UP000184390"/>
    </source>
</evidence>
<protein>
    <submittedName>
        <fullName evidence="2">DNA binding domain-containing protein, excisionase family</fullName>
    </submittedName>
</protein>
<dbReference type="InterPro" id="IPR010093">
    <property type="entry name" value="SinI_DNA-bd"/>
</dbReference>
<accession>A0ABY1IC55</accession>
<name>A0ABY1IC55_9ACTO</name>
<dbReference type="Proteomes" id="UP000184390">
    <property type="component" value="Unassembled WGS sequence"/>
</dbReference>
<feature type="domain" description="Helix-turn-helix" evidence="1">
    <location>
        <begin position="63"/>
        <end position="113"/>
    </location>
</feature>
<dbReference type="Gene3D" id="1.10.1660.10">
    <property type="match status" value="1"/>
</dbReference>
<comment type="caution">
    <text evidence="2">The sequence shown here is derived from an EMBL/GenBank/DDBJ whole genome shotgun (WGS) entry which is preliminary data.</text>
</comment>
<dbReference type="Pfam" id="PF12728">
    <property type="entry name" value="HTH_17"/>
    <property type="match status" value="1"/>
</dbReference>
<dbReference type="SUPFAM" id="SSF46955">
    <property type="entry name" value="Putative DNA-binding domain"/>
    <property type="match status" value="1"/>
</dbReference>
<dbReference type="InterPro" id="IPR009061">
    <property type="entry name" value="DNA-bd_dom_put_sf"/>
</dbReference>
<gene>
    <name evidence="2" type="ORF">SAMN05216246_10618</name>
</gene>
<dbReference type="InterPro" id="IPR041657">
    <property type="entry name" value="HTH_17"/>
</dbReference>